<keyword evidence="2" id="KW-0479">Metal-binding</keyword>
<dbReference type="PANTHER" id="PTHR10291:SF0">
    <property type="entry name" value="DEHYDRODOLICHYL DIPHOSPHATE SYNTHASE 2"/>
    <property type="match status" value="1"/>
</dbReference>
<comment type="subunit">
    <text evidence="2">Homodimer.</text>
</comment>
<keyword evidence="2" id="KW-0460">Magnesium</keyword>
<evidence type="ECO:0000256" key="2">
    <source>
        <dbReference type="HAMAP-Rule" id="MF_01139"/>
    </source>
</evidence>
<dbReference type="InterPro" id="IPR036424">
    <property type="entry name" value="UPP_synth-like_sf"/>
</dbReference>
<sequence>MFSNIIKKDTKNRVEAAQLDPQLIPDHVAIIMDGNGRWAQNKHLPRVAGHKQGMEVVETITEAASDLGIKVLSLYAFSTENWRRPNEEVNYLMGLPNKFFSRFVPKLIRNNVRVNVIGDQSQLPEKTQEAVNNAIADTKDCTGMVLNFALNYGSRSEILSAVKAAAIDVKKGRLEPETIDEQRFSQYLMTASLAPYGDPDLLIRTSGEQRISNFLLWQIAYSELVFTDVYWPDYQPEDLYQDLLVFQKRDRRFGGIKPNEGENKNK</sequence>
<dbReference type="EMBL" id="BFFP01000006">
    <property type="protein sequence ID" value="GBG94146.1"/>
    <property type="molecule type" value="Genomic_DNA"/>
</dbReference>
<feature type="binding site" evidence="2">
    <location>
        <position position="223"/>
    </location>
    <ligand>
        <name>Mg(2+)</name>
        <dbReference type="ChEBI" id="CHEBI:18420"/>
    </ligand>
</feature>
<dbReference type="SUPFAM" id="SSF64005">
    <property type="entry name" value="Undecaprenyl diphosphate synthase"/>
    <property type="match status" value="1"/>
</dbReference>
<dbReference type="PANTHER" id="PTHR10291">
    <property type="entry name" value="DEHYDRODOLICHYL DIPHOSPHATE SYNTHASE FAMILY MEMBER"/>
    <property type="match status" value="1"/>
</dbReference>
<dbReference type="InterPro" id="IPR018520">
    <property type="entry name" value="UPP_synth-like_CS"/>
</dbReference>
<feature type="binding site" evidence="2">
    <location>
        <begin position="34"/>
        <end position="37"/>
    </location>
    <ligand>
        <name>substrate</name>
    </ligand>
</feature>
<protein>
    <recommendedName>
        <fullName evidence="2">Isoprenyl transferase</fullName>
        <ecNumber evidence="2">2.5.1.-</ecNumber>
    </recommendedName>
</protein>
<feature type="binding site" evidence="2">
    <location>
        <position position="84"/>
    </location>
    <ligand>
        <name>substrate</name>
    </ligand>
</feature>
<feature type="active site" description="Proton acceptor" evidence="2">
    <location>
        <position position="81"/>
    </location>
</feature>
<dbReference type="AlphaFoldDB" id="A0A401IRJ3"/>
<dbReference type="InterPro" id="IPR001441">
    <property type="entry name" value="UPP_synth-like"/>
</dbReference>
<evidence type="ECO:0000313" key="3">
    <source>
        <dbReference type="EMBL" id="GBG94146.1"/>
    </source>
</evidence>
<dbReference type="GO" id="GO:0000287">
    <property type="term" value="F:magnesium ion binding"/>
    <property type="evidence" value="ECO:0007669"/>
    <property type="project" value="UniProtKB-UniRule"/>
</dbReference>
<dbReference type="GO" id="GO:0030145">
    <property type="term" value="F:manganese ion binding"/>
    <property type="evidence" value="ECO:0007669"/>
    <property type="project" value="TreeGrafter"/>
</dbReference>
<feature type="binding site" evidence="2">
    <location>
        <position position="33"/>
    </location>
    <ligand>
        <name>Mg(2+)</name>
        <dbReference type="ChEBI" id="CHEBI:18420"/>
    </ligand>
</feature>
<reference evidence="3 4" key="1">
    <citation type="journal article" date="2019" name="Int. J. Syst. Evol. Microbiol.">
        <title>Lactobacillus salitolerans sp. nov., a novel lactic acid bacterium isolated from spent mushroom substrates.</title>
        <authorList>
            <person name="Tohno M."/>
            <person name="Tanizawa Y."/>
            <person name="Kojima Y."/>
            <person name="Sakamoto M."/>
            <person name="Nakamura Y."/>
            <person name="Ohkuma M."/>
            <person name="Kobayashi H."/>
        </authorList>
    </citation>
    <scope>NUCLEOTIDE SEQUENCE [LARGE SCALE GENOMIC DNA]</scope>
    <source>
        <strain evidence="3 4">YK43</strain>
    </source>
</reference>
<dbReference type="GO" id="GO:0008834">
    <property type="term" value="F:ditrans,polycis-undecaprenyl-diphosphate synthase [(2E,6E)-farnesyl-diphosphate specific] activity"/>
    <property type="evidence" value="ECO:0007669"/>
    <property type="project" value="TreeGrafter"/>
</dbReference>
<dbReference type="Proteomes" id="UP000286848">
    <property type="component" value="Unassembled WGS sequence"/>
</dbReference>
<dbReference type="HAMAP" id="MF_01139">
    <property type="entry name" value="ISPT"/>
    <property type="match status" value="1"/>
</dbReference>
<dbReference type="Gene3D" id="3.40.1180.10">
    <property type="entry name" value="Decaprenyl diphosphate synthase-like"/>
    <property type="match status" value="1"/>
</dbReference>
<dbReference type="GO" id="GO:0016094">
    <property type="term" value="P:polyprenol biosynthetic process"/>
    <property type="evidence" value="ECO:0007669"/>
    <property type="project" value="TreeGrafter"/>
</dbReference>
<dbReference type="GO" id="GO:0005829">
    <property type="term" value="C:cytosol"/>
    <property type="evidence" value="ECO:0007669"/>
    <property type="project" value="TreeGrafter"/>
</dbReference>
<dbReference type="NCBIfam" id="TIGR00055">
    <property type="entry name" value="uppS"/>
    <property type="match status" value="1"/>
</dbReference>
<feature type="binding site" evidence="2">
    <location>
        <position position="82"/>
    </location>
    <ligand>
        <name>substrate</name>
    </ligand>
</feature>
<keyword evidence="1 2" id="KW-0808">Transferase</keyword>
<organism evidence="3 4">
    <name type="scientific">Ligilactobacillus salitolerans</name>
    <dbReference type="NCBI Taxonomy" id="1808352"/>
    <lineage>
        <taxon>Bacteria</taxon>
        <taxon>Bacillati</taxon>
        <taxon>Bacillota</taxon>
        <taxon>Bacilli</taxon>
        <taxon>Lactobacillales</taxon>
        <taxon>Lactobacillaceae</taxon>
        <taxon>Ligilactobacillus</taxon>
    </lineage>
</organism>
<comment type="similarity">
    <text evidence="2">Belongs to the UPP synthase family.</text>
</comment>
<dbReference type="PROSITE" id="PS01066">
    <property type="entry name" value="UPP_SYNTHASE"/>
    <property type="match status" value="1"/>
</dbReference>
<evidence type="ECO:0000256" key="1">
    <source>
        <dbReference type="ARBA" id="ARBA00022679"/>
    </source>
</evidence>
<feature type="binding site" evidence="2">
    <location>
        <position position="204"/>
    </location>
    <ligand>
        <name>substrate</name>
    </ligand>
</feature>
<dbReference type="CDD" id="cd00475">
    <property type="entry name" value="Cis_IPPS"/>
    <property type="match status" value="1"/>
</dbReference>
<comment type="cofactor">
    <cofactor evidence="2">
        <name>Mg(2+)</name>
        <dbReference type="ChEBI" id="CHEBI:18420"/>
    </cofactor>
    <text evidence="2">Binds 2 magnesium ions per subunit.</text>
</comment>
<name>A0A401IRJ3_9LACO</name>
<feature type="active site" evidence="2">
    <location>
        <position position="33"/>
    </location>
</feature>
<dbReference type="EC" id="2.5.1.-" evidence="2"/>
<dbReference type="RefSeq" id="WP_229717910.1">
    <property type="nucleotide sequence ID" value="NZ_BFFP01000006.1"/>
</dbReference>
<comment type="caution">
    <text evidence="3">The sequence shown here is derived from an EMBL/GenBank/DDBJ whole genome shotgun (WGS) entry which is preliminary data.</text>
</comment>
<feature type="binding site" evidence="2">
    <location>
        <begin position="78"/>
        <end position="80"/>
    </location>
    <ligand>
        <name>substrate</name>
    </ligand>
</feature>
<feature type="binding site" evidence="2">
    <location>
        <position position="50"/>
    </location>
    <ligand>
        <name>substrate</name>
    </ligand>
</feature>
<accession>A0A401IRJ3</accession>
<feature type="binding site" evidence="2">
    <location>
        <position position="46"/>
    </location>
    <ligand>
        <name>substrate</name>
    </ligand>
</feature>
<dbReference type="FunFam" id="3.40.1180.10:FF:000001">
    <property type="entry name" value="(2E,6E)-farnesyl-diphosphate-specific ditrans,polycis-undecaprenyl-diphosphate synthase"/>
    <property type="match status" value="1"/>
</dbReference>
<proteinExistence type="inferred from homology"/>
<gene>
    <name evidence="3" type="primary">uppS</name>
    <name evidence="3" type="ORF">LFYK43_06050</name>
</gene>
<dbReference type="Pfam" id="PF01255">
    <property type="entry name" value="Prenyltransf"/>
    <property type="match status" value="1"/>
</dbReference>
<dbReference type="NCBIfam" id="NF011405">
    <property type="entry name" value="PRK14830.1"/>
    <property type="match status" value="1"/>
</dbReference>
<feature type="binding site" evidence="2">
    <location>
        <position position="38"/>
    </location>
    <ligand>
        <name>substrate</name>
    </ligand>
</feature>
<feature type="binding site" evidence="2">
    <location>
        <begin position="210"/>
        <end position="212"/>
    </location>
    <ligand>
        <name>substrate</name>
    </ligand>
</feature>
<comment type="function">
    <text evidence="2">Catalyzes the condensation of isopentenyl diphosphate (IPP) with allylic pyrophosphates generating different type of terpenoids.</text>
</comment>
<keyword evidence="4" id="KW-1185">Reference proteome</keyword>
<evidence type="ECO:0000313" key="4">
    <source>
        <dbReference type="Proteomes" id="UP000286848"/>
    </source>
</evidence>